<evidence type="ECO:0000313" key="2">
    <source>
        <dbReference type="Proteomes" id="UP001224781"/>
    </source>
</evidence>
<sequence>MFNSKDTIQTRLSRVDKTSDADATVQPASANQYNFERYRYDYRGKWSVYHYQKAAFPGLDFNVPLTDFVVKNQFTGWYTQGAQHYYEYQSRQNSAVGYCRLHYPGSRYGEAGWKINHSTNVTGWDGWGNGVTTYPALLHFMNALSNDGQVSLVPGTYADVVVWNLPGDITPLPAPLASQPGQRSITINKNGLRVAKPGFDVDVATDAQLAVSSSIRPTKIVAADDIAIPVGASEYMLSVPIPINSVCDVQYYTGDELVYPALPRTSPVGAQWRLLSDRIQFQNSGIACRARFVVIVNDQVSQTVGDNDVFRQFEVNGENVVQFLRPGAANPPAFSDIVIDSRWPALRILAEGYFTVEAGAQVKNVPINTEGYFPFIKMMVTTAGRSASSGPFTIEAYQGCVRPATVSMSKLNGNDWFETGDTTYARVTANNVAFHSYRGRPKYYFWYYSDRSGWRLDTVYPDEVLGIRYYIFGIPKKG</sequence>
<keyword evidence="2" id="KW-1185">Reference proteome</keyword>
<dbReference type="Proteomes" id="UP001224781">
    <property type="component" value="Unassembled WGS sequence"/>
</dbReference>
<dbReference type="RefSeq" id="WP_306928586.1">
    <property type="nucleotide sequence ID" value="NZ_JAUTBL010000001.1"/>
</dbReference>
<protein>
    <submittedName>
        <fullName evidence="1">Uncharacterized protein</fullName>
    </submittedName>
</protein>
<accession>A0ABU0UF74</accession>
<gene>
    <name evidence="1" type="ORF">QE408_000712</name>
</gene>
<organism evidence="1 2">
    <name type="scientific">Agrobacterium larrymoorei</name>
    <dbReference type="NCBI Taxonomy" id="160699"/>
    <lineage>
        <taxon>Bacteria</taxon>
        <taxon>Pseudomonadati</taxon>
        <taxon>Pseudomonadota</taxon>
        <taxon>Alphaproteobacteria</taxon>
        <taxon>Hyphomicrobiales</taxon>
        <taxon>Rhizobiaceae</taxon>
        <taxon>Rhizobium/Agrobacterium group</taxon>
        <taxon>Agrobacterium</taxon>
    </lineage>
</organism>
<reference evidence="1 2" key="1">
    <citation type="submission" date="2023-07" db="EMBL/GenBank/DDBJ databases">
        <title>Functional and genomic diversity of the sorghum phyllosphere microbiome.</title>
        <authorList>
            <person name="Shade A."/>
        </authorList>
    </citation>
    <scope>NUCLEOTIDE SEQUENCE [LARGE SCALE GENOMIC DNA]</scope>
    <source>
        <strain evidence="1 2">SORGH_AS_1126</strain>
    </source>
</reference>
<evidence type="ECO:0000313" key="1">
    <source>
        <dbReference type="EMBL" id="MDQ1183590.1"/>
    </source>
</evidence>
<comment type="caution">
    <text evidence="1">The sequence shown here is derived from an EMBL/GenBank/DDBJ whole genome shotgun (WGS) entry which is preliminary data.</text>
</comment>
<dbReference type="EMBL" id="JAUTBL010000001">
    <property type="protein sequence ID" value="MDQ1183590.1"/>
    <property type="molecule type" value="Genomic_DNA"/>
</dbReference>
<proteinExistence type="predicted"/>
<name>A0ABU0UF74_9HYPH</name>